<evidence type="ECO:0000259" key="2">
    <source>
        <dbReference type="Pfam" id="PF05223"/>
    </source>
</evidence>
<evidence type="ECO:0000259" key="1">
    <source>
        <dbReference type="Pfam" id="PF00905"/>
    </source>
</evidence>
<evidence type="ECO:0000313" key="4">
    <source>
        <dbReference type="Proteomes" id="UP001499987"/>
    </source>
</evidence>
<feature type="domain" description="NTF2-like N-terminal transpeptidase" evidence="2">
    <location>
        <begin position="69"/>
        <end position="187"/>
    </location>
</feature>
<dbReference type="InterPro" id="IPR012338">
    <property type="entry name" value="Beta-lactam/transpept-like"/>
</dbReference>
<dbReference type="SUPFAM" id="SSF56601">
    <property type="entry name" value="beta-lactamase/transpeptidase-like"/>
    <property type="match status" value="1"/>
</dbReference>
<dbReference type="EMBL" id="BAAALD010000004">
    <property type="protein sequence ID" value="GAA1071078.1"/>
    <property type="molecule type" value="Genomic_DNA"/>
</dbReference>
<dbReference type="InterPro" id="IPR007887">
    <property type="entry name" value="MecA_N"/>
</dbReference>
<dbReference type="InterPro" id="IPR050515">
    <property type="entry name" value="Beta-lactam/transpept"/>
</dbReference>
<sequence length="568" mass="57714">MGAIGHCRGYTVGDTVHKGVKIGIGGVCVAMLGVGGYGAYNIATALTGDGDKPKGPRTVVAGSPTQEQAAEAAKAFLAAWSKGDLEAAGKETDRPDAADAALAAFRSKLKPTAVTMTPGGPTAAPAGAPVQSSANAAQAVNLSFSAKVEFAGSGKPWTYSGVLPMVKMSDGRAAVQWGPAVVHPHLAVGKTLDVKPVFAQAAQVTDRKGRQLTGFPSLLGLLDVFKQGTAGDPADAGSGVVISDDAGKAKPEQLFVITEPKPVPSLKLTLDATLQKAAEDAVKEQAKAGTHKASLVAIEPSTGNVLAFANAPADGQNRAFVGGTAPGSTMKVVTGAALLEAGVTPQTPIACPASTTAGGQQVSNDFPEAHPEFTFRQDFAQSCNTAFINTGHDRLQADSLPKIAKEVFGLGLVWHTGLPAFDTDIPVPSNINGALPEFIGQGAIRTNPLAMASVSATVQSGIFRQPVLVTGKTDVAKASRTLDPKVLADLRSLMRAVVTEGTAREPMAGISDVYAKTGTAEVDGKGTNSWFTAYRGDLAVSAEVEGGGHGSQAAAPAAAKLLRIGNGG</sequence>
<dbReference type="PANTHER" id="PTHR30627:SF24">
    <property type="entry name" value="PENICILLIN-BINDING PROTEIN 4B"/>
    <property type="match status" value="1"/>
</dbReference>
<keyword evidence="4" id="KW-1185">Reference proteome</keyword>
<feature type="domain" description="Penicillin-binding protein transpeptidase" evidence="1">
    <location>
        <begin position="294"/>
        <end position="562"/>
    </location>
</feature>
<dbReference type="Pfam" id="PF05223">
    <property type="entry name" value="MecA_N"/>
    <property type="match status" value="1"/>
</dbReference>
<name>A0ABP4DX14_9ACTN</name>
<gene>
    <name evidence="3" type="ORF">GCM10009663_07760</name>
</gene>
<dbReference type="Proteomes" id="UP001499987">
    <property type="component" value="Unassembled WGS sequence"/>
</dbReference>
<organism evidence="3 4">
    <name type="scientific">Kitasatospora arboriphila</name>
    <dbReference type="NCBI Taxonomy" id="258052"/>
    <lineage>
        <taxon>Bacteria</taxon>
        <taxon>Bacillati</taxon>
        <taxon>Actinomycetota</taxon>
        <taxon>Actinomycetes</taxon>
        <taxon>Kitasatosporales</taxon>
        <taxon>Streptomycetaceae</taxon>
        <taxon>Kitasatospora</taxon>
    </lineage>
</organism>
<protein>
    <submittedName>
        <fullName evidence="3">Penicillin-binding transpeptidase domain-containing protein</fullName>
    </submittedName>
</protein>
<comment type="caution">
    <text evidence="3">The sequence shown here is derived from an EMBL/GenBank/DDBJ whole genome shotgun (WGS) entry which is preliminary data.</text>
</comment>
<dbReference type="Pfam" id="PF00905">
    <property type="entry name" value="Transpeptidase"/>
    <property type="match status" value="1"/>
</dbReference>
<evidence type="ECO:0000313" key="3">
    <source>
        <dbReference type="EMBL" id="GAA1071078.1"/>
    </source>
</evidence>
<reference evidence="4" key="1">
    <citation type="journal article" date="2019" name="Int. J. Syst. Evol. Microbiol.">
        <title>The Global Catalogue of Microorganisms (GCM) 10K type strain sequencing project: providing services to taxonomists for standard genome sequencing and annotation.</title>
        <authorList>
            <consortium name="The Broad Institute Genomics Platform"/>
            <consortium name="The Broad Institute Genome Sequencing Center for Infectious Disease"/>
            <person name="Wu L."/>
            <person name="Ma J."/>
        </authorList>
    </citation>
    <scope>NUCLEOTIDE SEQUENCE [LARGE SCALE GENOMIC DNA]</scope>
    <source>
        <strain evidence="4">JCM 13002</strain>
    </source>
</reference>
<dbReference type="InterPro" id="IPR001460">
    <property type="entry name" value="PCN-bd_Tpept"/>
</dbReference>
<accession>A0ABP4DX14</accession>
<dbReference type="PANTHER" id="PTHR30627">
    <property type="entry name" value="PEPTIDOGLYCAN D,D-TRANSPEPTIDASE"/>
    <property type="match status" value="1"/>
</dbReference>
<dbReference type="Gene3D" id="3.40.710.10">
    <property type="entry name" value="DD-peptidase/beta-lactamase superfamily"/>
    <property type="match status" value="1"/>
</dbReference>
<proteinExistence type="predicted"/>